<reference evidence="1 2" key="1">
    <citation type="submission" date="2014-10" db="EMBL/GenBank/DDBJ databases">
        <title>Genome sequence of Clostridium aceticum DSM 1496.</title>
        <authorList>
            <person name="Poehlein A."/>
            <person name="Schiel-Bengelsdorf B."/>
            <person name="Gottschalk G."/>
            <person name="Duerre P."/>
            <person name="Daniel R."/>
        </authorList>
    </citation>
    <scope>NUCLEOTIDE SEQUENCE [LARGE SCALE GENOMIC DNA]</scope>
    <source>
        <strain evidence="1 2">DSM 1496</strain>
    </source>
</reference>
<keyword evidence="2" id="KW-1185">Reference proteome</keyword>
<accession>A0A0D8I992</accession>
<proteinExistence type="predicted"/>
<sequence length="135" mass="15466">MTKARKKPTITLELTKEIFTGDNVHLFIQDKVIDINGIIPDHILNQTIGGRKDTMFIIKQVNDEQIANLKEQLNKIVSLKGIKELEKIQHSSVESKIEYQRLKAIIVYKNSIFRIKRLSILKKEDGSHSVIFGIA</sequence>
<dbReference type="AlphaFoldDB" id="A0A0D8I992"/>
<dbReference type="KEGG" id="cace:CACET_c27660"/>
<name>A0A0D8I992_9CLOT</name>
<dbReference type="EMBL" id="CP009687">
    <property type="protein sequence ID" value="AKL96211.1"/>
    <property type="molecule type" value="Genomic_DNA"/>
</dbReference>
<protein>
    <submittedName>
        <fullName evidence="1">Uncharacterized protein</fullName>
    </submittedName>
</protein>
<organism evidence="1 2">
    <name type="scientific">Clostridium aceticum</name>
    <dbReference type="NCBI Taxonomy" id="84022"/>
    <lineage>
        <taxon>Bacteria</taxon>
        <taxon>Bacillati</taxon>
        <taxon>Bacillota</taxon>
        <taxon>Clostridia</taxon>
        <taxon>Eubacteriales</taxon>
        <taxon>Clostridiaceae</taxon>
        <taxon>Clostridium</taxon>
    </lineage>
</organism>
<dbReference type="Proteomes" id="UP000035704">
    <property type="component" value="Chromosome"/>
</dbReference>
<evidence type="ECO:0000313" key="1">
    <source>
        <dbReference type="EMBL" id="AKL96211.1"/>
    </source>
</evidence>
<dbReference type="PATRIC" id="fig|84022.5.peg.701"/>
<dbReference type="RefSeq" id="WP_044825237.1">
    <property type="nucleotide sequence ID" value="NZ_CP009687.1"/>
</dbReference>
<evidence type="ECO:0000313" key="2">
    <source>
        <dbReference type="Proteomes" id="UP000035704"/>
    </source>
</evidence>
<dbReference type="STRING" id="84022.CACET_c27660"/>
<gene>
    <name evidence="1" type="ORF">CACET_c27660</name>
</gene>